<name>A0A545TJJ9_9GAMM</name>
<proteinExistence type="inferred from homology"/>
<dbReference type="Proteomes" id="UP000317839">
    <property type="component" value="Unassembled WGS sequence"/>
</dbReference>
<dbReference type="PANTHER" id="PTHR11487">
    <property type="entry name" value="THIOESTERASE"/>
    <property type="match status" value="1"/>
</dbReference>
<dbReference type="InterPro" id="IPR001031">
    <property type="entry name" value="Thioesterase"/>
</dbReference>
<gene>
    <name evidence="3" type="ORF">FLL45_05440</name>
</gene>
<dbReference type="SUPFAM" id="SSF53474">
    <property type="entry name" value="alpha/beta-Hydrolases"/>
    <property type="match status" value="1"/>
</dbReference>
<comment type="similarity">
    <text evidence="1">Belongs to the thioesterase family.</text>
</comment>
<accession>A0A545TJJ9</accession>
<dbReference type="Pfam" id="PF00975">
    <property type="entry name" value="Thioesterase"/>
    <property type="match status" value="1"/>
</dbReference>
<evidence type="ECO:0000256" key="1">
    <source>
        <dbReference type="ARBA" id="ARBA00007169"/>
    </source>
</evidence>
<evidence type="ECO:0000313" key="3">
    <source>
        <dbReference type="EMBL" id="TQV77388.1"/>
    </source>
</evidence>
<dbReference type="InterPro" id="IPR029058">
    <property type="entry name" value="AB_hydrolase_fold"/>
</dbReference>
<dbReference type="OrthoDB" id="8480037at2"/>
<dbReference type="AlphaFoldDB" id="A0A545TJJ9"/>
<keyword evidence="4" id="KW-1185">Reference proteome</keyword>
<feature type="domain" description="Thioesterase" evidence="2">
    <location>
        <begin position="24"/>
        <end position="249"/>
    </location>
</feature>
<dbReference type="EMBL" id="VIKR01000001">
    <property type="protein sequence ID" value="TQV77388.1"/>
    <property type="molecule type" value="Genomic_DNA"/>
</dbReference>
<dbReference type="InterPro" id="IPR012223">
    <property type="entry name" value="TEII"/>
</dbReference>
<dbReference type="Gene3D" id="3.40.50.1820">
    <property type="entry name" value="alpha/beta hydrolase"/>
    <property type="match status" value="1"/>
</dbReference>
<comment type="caution">
    <text evidence="3">The sequence shown here is derived from an EMBL/GenBank/DDBJ whole genome shotgun (WGS) entry which is preliminary data.</text>
</comment>
<dbReference type="GO" id="GO:0008610">
    <property type="term" value="P:lipid biosynthetic process"/>
    <property type="evidence" value="ECO:0007669"/>
    <property type="project" value="TreeGrafter"/>
</dbReference>
<reference evidence="3 4" key="1">
    <citation type="submission" date="2019-06" db="EMBL/GenBank/DDBJ databases">
        <title>Draft genome of Aliikangiella marina GYP-15.</title>
        <authorList>
            <person name="Wang G."/>
        </authorList>
    </citation>
    <scope>NUCLEOTIDE SEQUENCE [LARGE SCALE GENOMIC DNA]</scope>
    <source>
        <strain evidence="3 4">GYP-15</strain>
    </source>
</reference>
<dbReference type="RefSeq" id="WP_142940960.1">
    <property type="nucleotide sequence ID" value="NZ_VIKR01000001.1"/>
</dbReference>
<organism evidence="3 4">
    <name type="scientific">Aliikangiella marina</name>
    <dbReference type="NCBI Taxonomy" id="1712262"/>
    <lineage>
        <taxon>Bacteria</taxon>
        <taxon>Pseudomonadati</taxon>
        <taxon>Pseudomonadota</taxon>
        <taxon>Gammaproteobacteria</taxon>
        <taxon>Oceanospirillales</taxon>
        <taxon>Pleioneaceae</taxon>
        <taxon>Aliikangiella</taxon>
    </lineage>
</organism>
<evidence type="ECO:0000313" key="4">
    <source>
        <dbReference type="Proteomes" id="UP000317839"/>
    </source>
</evidence>
<evidence type="ECO:0000259" key="2">
    <source>
        <dbReference type="Pfam" id="PF00975"/>
    </source>
</evidence>
<protein>
    <submittedName>
        <fullName evidence="3">Thioesterase</fullName>
    </submittedName>
</protein>
<sequence>MVTRGENETPWMVIHKPNPSATMRLICFHYGGGSASAYRDWPRLLPANVELCAVQLPGREKRFNEKYITEFPELTEKLCDELKAFLTKPYVVFGHSLGAMVSFEWLRVLQQSNLMLPLLYIPSGMPAPQLYYPNKPIGELPEDEFVNELLLTYGDNLGNVLRDKDLRSVFMPQLRGDFKLLESYQFKEASVLDCQIHALAGDEEENIGDADLAAWGVHTQNSFSSKRFNGGHFFVHTDEQKLLSFISKELNALMGTQKTQVPEFA</sequence>
<dbReference type="PANTHER" id="PTHR11487:SF0">
    <property type="entry name" value="S-ACYL FATTY ACID SYNTHASE THIOESTERASE, MEDIUM CHAIN"/>
    <property type="match status" value="1"/>
</dbReference>